<proteinExistence type="predicted"/>
<feature type="chain" id="PRO_5045370610" evidence="1">
    <location>
        <begin position="23"/>
        <end position="139"/>
    </location>
</feature>
<dbReference type="InterPro" id="IPR014710">
    <property type="entry name" value="RmlC-like_jellyroll"/>
</dbReference>
<dbReference type="EMBL" id="JAUSVS010000009">
    <property type="protein sequence ID" value="MDQ0466109.1"/>
    <property type="molecule type" value="Genomic_DNA"/>
</dbReference>
<evidence type="ECO:0000313" key="4">
    <source>
        <dbReference type="Proteomes" id="UP001228905"/>
    </source>
</evidence>
<evidence type="ECO:0000256" key="1">
    <source>
        <dbReference type="SAM" id="SignalP"/>
    </source>
</evidence>
<name>A0ABU0IYH7_9CAUL</name>
<feature type="signal peptide" evidence="1">
    <location>
        <begin position="1"/>
        <end position="22"/>
    </location>
</feature>
<dbReference type="InterPro" id="IPR013096">
    <property type="entry name" value="Cupin_2"/>
</dbReference>
<reference evidence="3 4" key="1">
    <citation type="submission" date="2023-07" db="EMBL/GenBank/DDBJ databases">
        <title>Genomic Encyclopedia of Type Strains, Phase IV (KMG-IV): sequencing the most valuable type-strain genomes for metagenomic binning, comparative biology and taxonomic classification.</title>
        <authorList>
            <person name="Goeker M."/>
        </authorList>
    </citation>
    <scope>NUCLEOTIDE SEQUENCE [LARGE SCALE GENOMIC DNA]</scope>
    <source>
        <strain evidence="3 4">DSM 18695</strain>
    </source>
</reference>
<dbReference type="Proteomes" id="UP001228905">
    <property type="component" value="Unassembled WGS sequence"/>
</dbReference>
<protein>
    <submittedName>
        <fullName evidence="3">Quercetin dioxygenase-like cupin family protein</fullName>
    </submittedName>
</protein>
<keyword evidence="1" id="KW-0732">Signal</keyword>
<dbReference type="RefSeq" id="WP_307351958.1">
    <property type="nucleotide sequence ID" value="NZ_JAUSVS010000009.1"/>
</dbReference>
<gene>
    <name evidence="3" type="ORF">QO010_003902</name>
</gene>
<keyword evidence="4" id="KW-1185">Reference proteome</keyword>
<evidence type="ECO:0000259" key="2">
    <source>
        <dbReference type="Pfam" id="PF07883"/>
    </source>
</evidence>
<feature type="domain" description="Cupin type-2" evidence="2">
    <location>
        <begin position="53"/>
        <end position="121"/>
    </location>
</feature>
<comment type="caution">
    <text evidence="3">The sequence shown here is derived from an EMBL/GenBank/DDBJ whole genome shotgun (WGS) entry which is preliminary data.</text>
</comment>
<dbReference type="Gene3D" id="2.60.120.10">
    <property type="entry name" value="Jelly Rolls"/>
    <property type="match status" value="1"/>
</dbReference>
<evidence type="ECO:0000313" key="3">
    <source>
        <dbReference type="EMBL" id="MDQ0466109.1"/>
    </source>
</evidence>
<organism evidence="3 4">
    <name type="scientific">Caulobacter ginsengisoli</name>
    <dbReference type="NCBI Taxonomy" id="400775"/>
    <lineage>
        <taxon>Bacteria</taxon>
        <taxon>Pseudomonadati</taxon>
        <taxon>Pseudomonadota</taxon>
        <taxon>Alphaproteobacteria</taxon>
        <taxon>Caulobacterales</taxon>
        <taxon>Caulobacteraceae</taxon>
        <taxon>Caulobacter</taxon>
    </lineage>
</organism>
<dbReference type="CDD" id="cd02236">
    <property type="entry name" value="cupin_CV2614-like"/>
    <property type="match status" value="1"/>
</dbReference>
<accession>A0ABU0IYH7</accession>
<dbReference type="SUPFAM" id="SSF51182">
    <property type="entry name" value="RmlC-like cupins"/>
    <property type="match status" value="1"/>
</dbReference>
<dbReference type="Pfam" id="PF07883">
    <property type="entry name" value="Cupin_2"/>
    <property type="match status" value="1"/>
</dbReference>
<dbReference type="InterPro" id="IPR011051">
    <property type="entry name" value="RmlC_Cupin_sf"/>
</dbReference>
<sequence length="139" mass="14890">MKSTAFAALLALILAAPAVARAPETTRIGQYDATNSGQRILLPSGPVQVTVNRVTIAAGTSLPVHKHPFQRFGYVEAGTIRVSNLDTGKVVEYHPGEMIIEARDQWHTGLALGDTPVVLLVFDQTPPGQVNMVAKPLPR</sequence>